<evidence type="ECO:0000313" key="8">
    <source>
        <dbReference type="EMBL" id="UQS85514.1"/>
    </source>
</evidence>
<dbReference type="InterPro" id="IPR036866">
    <property type="entry name" value="RibonucZ/Hydroxyglut_hydro"/>
</dbReference>
<dbReference type="InterPro" id="IPR052159">
    <property type="entry name" value="Competence_DNA_uptake"/>
</dbReference>
<dbReference type="InterPro" id="IPR004477">
    <property type="entry name" value="ComEC_N"/>
</dbReference>
<evidence type="ECO:0000256" key="6">
    <source>
        <dbReference type="SAM" id="Phobius"/>
    </source>
</evidence>
<keyword evidence="3 6" id="KW-0812">Transmembrane</keyword>
<feature type="transmembrane region" description="Helical" evidence="6">
    <location>
        <begin position="377"/>
        <end position="395"/>
    </location>
</feature>
<dbReference type="Pfam" id="PF00753">
    <property type="entry name" value="Lactamase_B"/>
    <property type="match status" value="1"/>
</dbReference>
<dbReference type="EMBL" id="CP093362">
    <property type="protein sequence ID" value="UQS85514.1"/>
    <property type="molecule type" value="Genomic_DNA"/>
</dbReference>
<protein>
    <submittedName>
        <fullName evidence="8">DNA internalization-related competence protein ComEC/Rec2</fullName>
    </submittedName>
</protein>
<evidence type="ECO:0000256" key="1">
    <source>
        <dbReference type="ARBA" id="ARBA00004651"/>
    </source>
</evidence>
<dbReference type="NCBIfam" id="TIGR00360">
    <property type="entry name" value="ComEC_N-term"/>
    <property type="match status" value="1"/>
</dbReference>
<dbReference type="InterPro" id="IPR035681">
    <property type="entry name" value="ComA-like_MBL"/>
</dbReference>
<keyword evidence="9" id="KW-1185">Reference proteome</keyword>
<comment type="subcellular location">
    <subcellularLocation>
        <location evidence="1">Cell membrane</location>
        <topology evidence="1">Multi-pass membrane protein</topology>
    </subcellularLocation>
</comment>
<feature type="transmembrane region" description="Helical" evidence="6">
    <location>
        <begin position="180"/>
        <end position="201"/>
    </location>
</feature>
<dbReference type="PANTHER" id="PTHR30619">
    <property type="entry name" value="DNA INTERNALIZATION/COMPETENCE PROTEIN COMEC/REC2"/>
    <property type="match status" value="1"/>
</dbReference>
<dbReference type="SMART" id="SM00849">
    <property type="entry name" value="Lactamase_B"/>
    <property type="match status" value="1"/>
</dbReference>
<dbReference type="SUPFAM" id="SSF56281">
    <property type="entry name" value="Metallo-hydrolase/oxidoreductase"/>
    <property type="match status" value="1"/>
</dbReference>
<proteinExistence type="predicted"/>
<gene>
    <name evidence="8" type="ORF">MOO46_02700</name>
</gene>
<dbReference type="NCBIfam" id="TIGR00361">
    <property type="entry name" value="ComEC_Rec2"/>
    <property type="match status" value="1"/>
</dbReference>
<accession>A0ABY4PID0</accession>
<feature type="transmembrane region" description="Helical" evidence="6">
    <location>
        <begin position="266"/>
        <end position="285"/>
    </location>
</feature>
<evidence type="ECO:0000256" key="2">
    <source>
        <dbReference type="ARBA" id="ARBA00022475"/>
    </source>
</evidence>
<keyword evidence="5 6" id="KW-0472">Membrane</keyword>
<evidence type="ECO:0000259" key="7">
    <source>
        <dbReference type="SMART" id="SM00849"/>
    </source>
</evidence>
<dbReference type="PANTHER" id="PTHR30619:SF1">
    <property type="entry name" value="RECOMBINATION PROTEIN 2"/>
    <property type="match status" value="1"/>
</dbReference>
<dbReference type="CDD" id="cd07731">
    <property type="entry name" value="ComA-like_MBL-fold"/>
    <property type="match status" value="1"/>
</dbReference>
<dbReference type="RefSeq" id="WP_249511485.1">
    <property type="nucleotide sequence ID" value="NZ_CP093362.1"/>
</dbReference>
<sequence>MELLIHPDELKIKDDSYSGVCKSKDNKKYIFYSNQDINYIKHLHSAVNLTVNCKISPIHLPTNENEFNMKEYYQSNDIYESIYVSKITKIEAVNRISIIDKLHNFRQKLIEYGNALPKPLNLYFNSLFLGKMDDSFNDELSGVKTLGLIHLFSISGLHVFYIIGVLTFLFINCKISREKYLLLLIIILPIFFILAGSSIGLLRSIISVEISMVLALFKRKISSLDIWSLSIIINLFLQPQMLIQFGCQLSYVLAFGLVYTKNLNTYFQTIFMNLISLPLIIYRIFEWHLLTMLANFIVIPIFSIIIMPLITISILTYPLIPFFSDITATILSYFDNILNFIGKLPGNITFGKPNVFVCLILLIMTLFLIANYSNKKMIILLIAYICSYVFIHFPISGEVTTFDVGQGDSFLIREPFNKSITMIDTGGKVQFGKTSSSPKYKAPKISINYLKSHGLNYIDNLVLTHQDADHTGDVPSILNNLYVKRIIIGEGTKDNKNFMDKILPNLKSTKLIFVSANSKIFNFPFEIYHPFKPGLGNNEDSIVLGTRKGNLNWLFMGDLGQNGEIDIINKYPNLTADVLKLGHHGSKNSSSDKFLDFIHPKVAIISAGRNNRYHHPNNEVLDKLYKRQITYFNTQKQGMISYKYGFLGNYWKTFLKENDLED</sequence>
<feature type="domain" description="Metallo-beta-lactamase" evidence="7">
    <location>
        <begin position="406"/>
        <end position="609"/>
    </location>
</feature>
<dbReference type="Pfam" id="PF03772">
    <property type="entry name" value="Competence"/>
    <property type="match status" value="1"/>
</dbReference>
<feature type="transmembrane region" description="Helical" evidence="6">
    <location>
        <begin position="148"/>
        <end position="171"/>
    </location>
</feature>
<dbReference type="InterPro" id="IPR004797">
    <property type="entry name" value="Competence_ComEC/Rec2"/>
</dbReference>
<keyword evidence="2" id="KW-1003">Cell membrane</keyword>
<evidence type="ECO:0000256" key="3">
    <source>
        <dbReference type="ARBA" id="ARBA00022692"/>
    </source>
</evidence>
<evidence type="ECO:0000313" key="9">
    <source>
        <dbReference type="Proteomes" id="UP000831859"/>
    </source>
</evidence>
<name>A0ABY4PID0_9LACO</name>
<evidence type="ECO:0000256" key="5">
    <source>
        <dbReference type="ARBA" id="ARBA00023136"/>
    </source>
</evidence>
<reference evidence="8 9" key="1">
    <citation type="journal article" date="2022" name="Int. J. Syst. Evol. Microbiol.">
        <title>Apilactobacillus apisilvae sp. nov., Nicolia spurrieriana gen. nov. sp. nov., Bombilactobacillus folatiphilus sp. nov. and Bombilactobacillus thymidiniphilus sp. nov., four new lactic acid bacterial isolates from stingless bees Tetragonula carbonaria and Austroplebeia australis.</title>
        <authorList>
            <person name="Oliphant S.A."/>
            <person name="Watson-Haigh N.S."/>
            <person name="Sumby K.M."/>
            <person name="Gardner J."/>
            <person name="Groom S."/>
            <person name="Jiranek V."/>
        </authorList>
    </citation>
    <scope>NUCLEOTIDE SEQUENCE [LARGE SCALE GENOMIC DNA]</scope>
    <source>
        <strain evidence="8 9">SG5_A10</strain>
    </source>
</reference>
<dbReference type="Proteomes" id="UP000831859">
    <property type="component" value="Chromosome"/>
</dbReference>
<dbReference type="InterPro" id="IPR001279">
    <property type="entry name" value="Metallo-B-lactamas"/>
</dbReference>
<feature type="transmembrane region" description="Helical" evidence="6">
    <location>
        <begin position="353"/>
        <end position="370"/>
    </location>
</feature>
<feature type="transmembrane region" description="Helical" evidence="6">
    <location>
        <begin position="297"/>
        <end position="320"/>
    </location>
</feature>
<dbReference type="Gene3D" id="3.60.15.10">
    <property type="entry name" value="Ribonuclease Z/Hydroxyacylglutathione hydrolase-like"/>
    <property type="match status" value="1"/>
</dbReference>
<keyword evidence="4 6" id="KW-1133">Transmembrane helix</keyword>
<organism evidence="8 9">
    <name type="scientific">Apilactobacillus apisilvae</name>
    <dbReference type="NCBI Taxonomy" id="2923364"/>
    <lineage>
        <taxon>Bacteria</taxon>
        <taxon>Bacillati</taxon>
        <taxon>Bacillota</taxon>
        <taxon>Bacilli</taxon>
        <taxon>Lactobacillales</taxon>
        <taxon>Lactobacillaceae</taxon>
        <taxon>Apilactobacillus</taxon>
    </lineage>
</organism>
<evidence type="ECO:0000256" key="4">
    <source>
        <dbReference type="ARBA" id="ARBA00022989"/>
    </source>
</evidence>